<evidence type="ECO:0000313" key="3">
    <source>
        <dbReference type="Proteomes" id="UP001234989"/>
    </source>
</evidence>
<dbReference type="SMART" id="SM00248">
    <property type="entry name" value="ANK"/>
    <property type="match status" value="4"/>
</dbReference>
<dbReference type="InterPro" id="IPR002110">
    <property type="entry name" value="Ankyrin_rpt"/>
</dbReference>
<dbReference type="PROSITE" id="PS50297">
    <property type="entry name" value="ANK_REP_REGION"/>
    <property type="match status" value="3"/>
</dbReference>
<dbReference type="PANTHER" id="PTHR46224:SF6">
    <property type="entry name" value="ANKYRIN REPEAT FAMILY PROTEIN"/>
    <property type="match status" value="1"/>
</dbReference>
<sequence>MAPDATDALAVREKVNKFLKAACSGDIELFKKLAKQLDGGKGLAGTVADVKDGNKRGALIFAAREGKIELCKYLVEELKVDVNEKDDEGETPLLHAAREGHTATVQYLIEQGADPAIPSASGATALHHAAGNGHVELVKLLLSKGVDVDLQSEAGTPLMWAAGFGQEKVVKVLLEHHANVHAQTKDENNVCPLVSAVATDSLPCVELLAKFYYLVFRFCFMFLLPFCGNEDLGGTCKFVRSWNFSLGKSTLLQIFGVPFHVAIYNGTLAVENLGKEDNMCQLVLHV</sequence>
<dbReference type="InterPro" id="IPR036770">
    <property type="entry name" value="Ankyrin_rpt-contain_sf"/>
</dbReference>
<feature type="repeat" description="ANK" evidence="1">
    <location>
        <begin position="121"/>
        <end position="153"/>
    </location>
</feature>
<dbReference type="PANTHER" id="PTHR46224">
    <property type="entry name" value="ANKYRIN REPEAT FAMILY PROTEIN"/>
    <property type="match status" value="1"/>
</dbReference>
<dbReference type="InterPro" id="IPR051616">
    <property type="entry name" value="Cul2-RING_E3_ligase_SR"/>
</dbReference>
<feature type="repeat" description="ANK" evidence="1">
    <location>
        <begin position="88"/>
        <end position="120"/>
    </location>
</feature>
<gene>
    <name evidence="2" type="ORF">MTR67_005108</name>
</gene>
<keyword evidence="3" id="KW-1185">Reference proteome</keyword>
<reference evidence="2" key="1">
    <citation type="submission" date="2023-08" db="EMBL/GenBank/DDBJ databases">
        <title>A de novo genome assembly of Solanum verrucosum Schlechtendal, a Mexican diploid species geographically isolated from the other diploid A-genome species in potato relatives.</title>
        <authorList>
            <person name="Hosaka K."/>
        </authorList>
    </citation>
    <scope>NUCLEOTIDE SEQUENCE</scope>
    <source>
        <tissue evidence="2">Young leaves</tissue>
    </source>
</reference>
<proteinExistence type="predicted"/>
<evidence type="ECO:0000256" key="1">
    <source>
        <dbReference type="PROSITE-ProRule" id="PRU00023"/>
    </source>
</evidence>
<dbReference type="Proteomes" id="UP001234989">
    <property type="component" value="Chromosome 1"/>
</dbReference>
<dbReference type="PRINTS" id="PR01415">
    <property type="entry name" value="ANKYRIN"/>
</dbReference>
<dbReference type="AlphaFoldDB" id="A0AAF0TBZ5"/>
<protein>
    <submittedName>
        <fullName evidence="2">Uncharacterized protein</fullName>
    </submittedName>
</protein>
<dbReference type="SUPFAM" id="SSF48403">
    <property type="entry name" value="Ankyrin repeat"/>
    <property type="match status" value="1"/>
</dbReference>
<evidence type="ECO:0000313" key="2">
    <source>
        <dbReference type="EMBL" id="WMV11723.1"/>
    </source>
</evidence>
<organism evidence="2 3">
    <name type="scientific">Solanum verrucosum</name>
    <dbReference type="NCBI Taxonomy" id="315347"/>
    <lineage>
        <taxon>Eukaryota</taxon>
        <taxon>Viridiplantae</taxon>
        <taxon>Streptophyta</taxon>
        <taxon>Embryophyta</taxon>
        <taxon>Tracheophyta</taxon>
        <taxon>Spermatophyta</taxon>
        <taxon>Magnoliopsida</taxon>
        <taxon>eudicotyledons</taxon>
        <taxon>Gunneridae</taxon>
        <taxon>Pentapetalae</taxon>
        <taxon>asterids</taxon>
        <taxon>lamiids</taxon>
        <taxon>Solanales</taxon>
        <taxon>Solanaceae</taxon>
        <taxon>Solanoideae</taxon>
        <taxon>Solaneae</taxon>
        <taxon>Solanum</taxon>
    </lineage>
</organism>
<name>A0AAF0TBZ5_SOLVR</name>
<feature type="repeat" description="ANK" evidence="1">
    <location>
        <begin position="153"/>
        <end position="185"/>
    </location>
</feature>
<dbReference type="Pfam" id="PF12796">
    <property type="entry name" value="Ank_2"/>
    <property type="match status" value="2"/>
</dbReference>
<accession>A0AAF0TBZ5</accession>
<keyword evidence="1" id="KW-0040">ANK repeat</keyword>
<dbReference type="PROSITE" id="PS50088">
    <property type="entry name" value="ANK_REPEAT"/>
    <property type="match status" value="3"/>
</dbReference>
<dbReference type="EMBL" id="CP133612">
    <property type="protein sequence ID" value="WMV11723.1"/>
    <property type="molecule type" value="Genomic_DNA"/>
</dbReference>
<dbReference type="Gene3D" id="1.25.40.20">
    <property type="entry name" value="Ankyrin repeat-containing domain"/>
    <property type="match status" value="3"/>
</dbReference>